<feature type="transmembrane region" description="Helical" evidence="1">
    <location>
        <begin position="135"/>
        <end position="155"/>
    </location>
</feature>
<accession>A0AAD5UKS4</accession>
<sequence length="202" mass="22810">MVQKQTNSPRHYSFFRNILLNFIFPTILFSAIVNSVSAIQAILISTILPVIQFGVELYKTKSVDGFSVVVVVSTIVTVVISVISHDPKFVQFKETIQNYLLSATLLVSSFFNVNLMDQYYPVEHLKEDFAETSTLLSRIWSGGFFLEATLDTVLVYTAPKYFVFLSPIVTVVWLSVLSFLNEHLIAKLNVIRKDSIATIESE</sequence>
<keyword evidence="1" id="KW-0472">Membrane</keyword>
<dbReference type="NCBIfam" id="NF041646">
    <property type="entry name" value="VC0807_fam"/>
    <property type="match status" value="1"/>
</dbReference>
<feature type="transmembrane region" description="Helical" evidence="1">
    <location>
        <begin position="161"/>
        <end position="180"/>
    </location>
</feature>
<evidence type="ECO:0000256" key="1">
    <source>
        <dbReference type="SAM" id="Phobius"/>
    </source>
</evidence>
<feature type="transmembrane region" description="Helical" evidence="1">
    <location>
        <begin position="12"/>
        <end position="32"/>
    </location>
</feature>
<name>A0AAD5UKS4_9FUNG</name>
<organism evidence="2 3">
    <name type="scientific">Boothiomyces macroporosus</name>
    <dbReference type="NCBI Taxonomy" id="261099"/>
    <lineage>
        <taxon>Eukaryota</taxon>
        <taxon>Fungi</taxon>
        <taxon>Fungi incertae sedis</taxon>
        <taxon>Chytridiomycota</taxon>
        <taxon>Chytridiomycota incertae sedis</taxon>
        <taxon>Chytridiomycetes</taxon>
        <taxon>Rhizophydiales</taxon>
        <taxon>Terramycetaceae</taxon>
        <taxon>Boothiomyces</taxon>
    </lineage>
</organism>
<evidence type="ECO:0000313" key="2">
    <source>
        <dbReference type="EMBL" id="KAJ3260257.1"/>
    </source>
</evidence>
<keyword evidence="3" id="KW-1185">Reference proteome</keyword>
<reference evidence="2" key="1">
    <citation type="submission" date="2020-05" db="EMBL/GenBank/DDBJ databases">
        <title>Phylogenomic resolution of chytrid fungi.</title>
        <authorList>
            <person name="Stajich J.E."/>
            <person name="Amses K."/>
            <person name="Simmons R."/>
            <person name="Seto K."/>
            <person name="Myers J."/>
            <person name="Bonds A."/>
            <person name="Quandt C.A."/>
            <person name="Barry K."/>
            <person name="Liu P."/>
            <person name="Grigoriev I."/>
            <person name="Longcore J.E."/>
            <person name="James T.Y."/>
        </authorList>
    </citation>
    <scope>NUCLEOTIDE SEQUENCE</scope>
    <source>
        <strain evidence="2">PLAUS21</strain>
    </source>
</reference>
<feature type="transmembrane region" description="Helical" evidence="1">
    <location>
        <begin position="65"/>
        <end position="84"/>
    </location>
</feature>
<dbReference type="Pfam" id="PF04279">
    <property type="entry name" value="IspA"/>
    <property type="match status" value="1"/>
</dbReference>
<dbReference type="InterPro" id="IPR006008">
    <property type="entry name" value="YciB"/>
</dbReference>
<gene>
    <name evidence="2" type="ORF">HK103_000892</name>
</gene>
<protein>
    <submittedName>
        <fullName evidence="2">Uncharacterized protein</fullName>
    </submittedName>
</protein>
<proteinExistence type="predicted"/>
<dbReference type="AlphaFoldDB" id="A0AAD5UKS4"/>
<dbReference type="EMBL" id="JADGKB010000012">
    <property type="protein sequence ID" value="KAJ3260257.1"/>
    <property type="molecule type" value="Genomic_DNA"/>
</dbReference>
<dbReference type="GO" id="GO:0016020">
    <property type="term" value="C:membrane"/>
    <property type="evidence" value="ECO:0007669"/>
    <property type="project" value="InterPro"/>
</dbReference>
<feature type="transmembrane region" description="Helical" evidence="1">
    <location>
        <begin position="96"/>
        <end position="115"/>
    </location>
</feature>
<keyword evidence="1" id="KW-1133">Transmembrane helix</keyword>
<comment type="caution">
    <text evidence="2">The sequence shown here is derived from an EMBL/GenBank/DDBJ whole genome shotgun (WGS) entry which is preliminary data.</text>
</comment>
<feature type="transmembrane region" description="Helical" evidence="1">
    <location>
        <begin position="38"/>
        <end position="58"/>
    </location>
</feature>
<evidence type="ECO:0000313" key="3">
    <source>
        <dbReference type="Proteomes" id="UP001210925"/>
    </source>
</evidence>
<dbReference type="Proteomes" id="UP001210925">
    <property type="component" value="Unassembled WGS sequence"/>
</dbReference>
<keyword evidence="1" id="KW-0812">Transmembrane</keyword>